<name>A0AAU6V9Q9_UNCXX</name>
<evidence type="ECO:0000313" key="1">
    <source>
        <dbReference type="EMBL" id="XAG82081.1"/>
    </source>
</evidence>
<reference evidence="1" key="1">
    <citation type="submission" date="2022-03" db="EMBL/GenBank/DDBJ databases">
        <title>Sea Food Isolates.</title>
        <authorList>
            <person name="Li c."/>
        </authorList>
    </citation>
    <scope>NUCLEOTIDE SEQUENCE</scope>
    <source>
        <strain evidence="1">19NY03SH02</strain>
    </source>
</reference>
<dbReference type="EMBL" id="CP095354">
    <property type="protein sequence ID" value="XAG82081.1"/>
    <property type="molecule type" value="Genomic_DNA"/>
</dbReference>
<protein>
    <submittedName>
        <fullName evidence="1">Uncharacterized protein</fullName>
    </submittedName>
</protein>
<proteinExistence type="predicted"/>
<sequence>MFWKNRRYVDKDIGELSYISGMWHGESSVPAGSVLIDIEGEKDGPNVHALTQTKSILAELDRIKIEATAYIESEDIDDFMRGNGSLVFDGFTSYIKDSRFDLGFGLSGWDDAIIVVQFQEGRPCGLQLCD</sequence>
<dbReference type="AlphaFoldDB" id="A0AAU6V9Q9"/>
<accession>A0AAU6V9Q9</accession>
<gene>
    <name evidence="1" type="ORF">MRN14_05675</name>
</gene>
<organism evidence="1">
    <name type="scientific">bacterium 19NY03SH02</name>
    <dbReference type="NCBI Taxonomy" id="2920631"/>
    <lineage>
        <taxon>Bacteria</taxon>
    </lineage>
</organism>